<feature type="transmembrane region" description="Helical" evidence="5">
    <location>
        <begin position="12"/>
        <end position="31"/>
    </location>
</feature>
<evidence type="ECO:0000256" key="2">
    <source>
        <dbReference type="ARBA" id="ARBA00022692"/>
    </source>
</evidence>
<reference evidence="6" key="1">
    <citation type="submission" date="2019-01" db="EMBL/GenBank/DDBJ databases">
        <title>Draft genome sequences of three monokaryotic isolates of the white-rot basidiomycete fungus Dichomitus squalens.</title>
        <authorList>
            <consortium name="DOE Joint Genome Institute"/>
            <person name="Lopez S.C."/>
            <person name="Andreopoulos B."/>
            <person name="Pangilinan J."/>
            <person name="Lipzen A."/>
            <person name="Riley R."/>
            <person name="Ahrendt S."/>
            <person name="Ng V."/>
            <person name="Barry K."/>
            <person name="Daum C."/>
            <person name="Grigoriev I.V."/>
            <person name="Hilden K.S."/>
            <person name="Makela M.R."/>
            <person name="de Vries R.P."/>
        </authorList>
    </citation>
    <scope>NUCLEOTIDE SEQUENCE [LARGE SCALE GENOMIC DNA]</scope>
    <source>
        <strain evidence="6">OM18370.1</strain>
    </source>
</reference>
<dbReference type="OrthoDB" id="165352at2759"/>
<dbReference type="Gene3D" id="1.20.58.340">
    <property type="entry name" value="Magnesium transport protein CorA, transmembrane region"/>
    <property type="match status" value="1"/>
</dbReference>
<evidence type="ECO:0000256" key="3">
    <source>
        <dbReference type="ARBA" id="ARBA00022989"/>
    </source>
</evidence>
<keyword evidence="3 5" id="KW-1133">Transmembrane helix</keyword>
<evidence type="ECO:0000256" key="1">
    <source>
        <dbReference type="ARBA" id="ARBA00004141"/>
    </source>
</evidence>
<keyword evidence="4 5" id="KW-0472">Membrane</keyword>
<sequence>MASYEMNPVMRHLTVVSNISCLLTLLTGYFARVLGMNLTPMWSVNHNSDLLFWEIATPVILIVVPLFMWGDIRRMMHYLVKSWRRRSINEAFKRG</sequence>
<proteinExistence type="predicted"/>
<dbReference type="EMBL" id="ML143596">
    <property type="protein sequence ID" value="TBU21558.1"/>
    <property type="molecule type" value="Genomic_DNA"/>
</dbReference>
<feature type="transmembrane region" description="Helical" evidence="5">
    <location>
        <begin position="51"/>
        <end position="69"/>
    </location>
</feature>
<dbReference type="Proteomes" id="UP000292957">
    <property type="component" value="Unassembled WGS sequence"/>
</dbReference>
<comment type="subcellular location">
    <subcellularLocation>
        <location evidence="1">Membrane</location>
        <topology evidence="1">Multi-pass membrane protein</topology>
    </subcellularLocation>
</comment>
<evidence type="ECO:0000256" key="4">
    <source>
        <dbReference type="ARBA" id="ARBA00023136"/>
    </source>
</evidence>
<name>A0A4Q9M661_9APHY</name>
<dbReference type="GO" id="GO:0016020">
    <property type="term" value="C:membrane"/>
    <property type="evidence" value="ECO:0007669"/>
    <property type="project" value="UniProtKB-SubCell"/>
</dbReference>
<evidence type="ECO:0000313" key="6">
    <source>
        <dbReference type="EMBL" id="TBU21558.1"/>
    </source>
</evidence>
<keyword evidence="2 5" id="KW-0812">Transmembrane</keyword>
<gene>
    <name evidence="6" type="ORF">BD311DRAFT_812211</name>
</gene>
<organism evidence="6">
    <name type="scientific">Dichomitus squalens</name>
    <dbReference type="NCBI Taxonomy" id="114155"/>
    <lineage>
        <taxon>Eukaryota</taxon>
        <taxon>Fungi</taxon>
        <taxon>Dikarya</taxon>
        <taxon>Basidiomycota</taxon>
        <taxon>Agaricomycotina</taxon>
        <taxon>Agaricomycetes</taxon>
        <taxon>Polyporales</taxon>
        <taxon>Polyporaceae</taxon>
        <taxon>Dichomitus</taxon>
    </lineage>
</organism>
<dbReference type="SUPFAM" id="SSF144083">
    <property type="entry name" value="Magnesium transport protein CorA, transmembrane region"/>
    <property type="match status" value="1"/>
</dbReference>
<evidence type="ECO:0000256" key="5">
    <source>
        <dbReference type="SAM" id="Phobius"/>
    </source>
</evidence>
<dbReference type="InterPro" id="IPR045863">
    <property type="entry name" value="CorA_TM1_TM2"/>
</dbReference>
<dbReference type="AlphaFoldDB" id="A0A4Q9M661"/>
<accession>A0A4Q9M661</accession>
<protein>
    <submittedName>
        <fullName evidence="6">Uncharacterized protein</fullName>
    </submittedName>
</protein>